<evidence type="ECO:0000256" key="1">
    <source>
        <dbReference type="RuleBase" id="RU000363"/>
    </source>
</evidence>
<dbReference type="Pfam" id="PF00106">
    <property type="entry name" value="adh_short"/>
    <property type="match status" value="1"/>
</dbReference>
<dbReference type="EMBL" id="NCKV01010100">
    <property type="protein sequence ID" value="RWS22003.1"/>
    <property type="molecule type" value="Genomic_DNA"/>
</dbReference>
<dbReference type="Gene3D" id="3.40.50.720">
    <property type="entry name" value="NAD(P)-binding Rossmann-like Domain"/>
    <property type="match status" value="1"/>
</dbReference>
<dbReference type="PANTHER" id="PTHR43975">
    <property type="entry name" value="ZGC:101858"/>
    <property type="match status" value="1"/>
</dbReference>
<dbReference type="STRING" id="299467.A0A443S3E0"/>
<comment type="caution">
    <text evidence="2">The sequence shown here is derived from an EMBL/GenBank/DDBJ whole genome shotgun (WGS) entry which is preliminary data.</text>
</comment>
<gene>
    <name evidence="2" type="ORF">B4U80_07301</name>
</gene>
<dbReference type="AlphaFoldDB" id="A0A443S3E0"/>
<reference evidence="2 3" key="1">
    <citation type="journal article" date="2018" name="Gigascience">
        <title>Genomes of trombidid mites reveal novel predicted allergens and laterally-transferred genes associated with secondary metabolism.</title>
        <authorList>
            <person name="Dong X."/>
            <person name="Chaisiri K."/>
            <person name="Xia D."/>
            <person name="Armstrong S.D."/>
            <person name="Fang Y."/>
            <person name="Donnelly M.J."/>
            <person name="Kadowaki T."/>
            <person name="McGarry J.W."/>
            <person name="Darby A.C."/>
            <person name="Makepeace B.L."/>
        </authorList>
    </citation>
    <scope>NUCLEOTIDE SEQUENCE [LARGE SCALE GENOMIC DNA]</scope>
    <source>
        <strain evidence="2">UoL-UT</strain>
    </source>
</reference>
<dbReference type="InterPro" id="IPR036291">
    <property type="entry name" value="NAD(P)-bd_dom_sf"/>
</dbReference>
<comment type="similarity">
    <text evidence="1">Belongs to the short-chain dehydrogenases/reductases (SDR) family.</text>
</comment>
<dbReference type="VEuPathDB" id="VectorBase:LDEU010036"/>
<evidence type="ECO:0000313" key="2">
    <source>
        <dbReference type="EMBL" id="RWS22003.1"/>
    </source>
</evidence>
<dbReference type="PRINTS" id="PR00081">
    <property type="entry name" value="GDHRDH"/>
</dbReference>
<name>A0A443S3E0_9ACAR</name>
<dbReference type="PRINTS" id="PR00080">
    <property type="entry name" value="SDRFAMILY"/>
</dbReference>
<dbReference type="InterPro" id="IPR002347">
    <property type="entry name" value="SDR_fam"/>
</dbReference>
<dbReference type="OrthoDB" id="6509454at2759"/>
<accession>A0A443S3E0</accession>
<proteinExistence type="inferred from homology"/>
<protein>
    <submittedName>
        <fullName evidence="2">Short-chain dehydrogenease/reductase-like protein</fullName>
    </submittedName>
</protein>
<sequence>MSSELLKDLENKVVIVTGSSSGIGEATALLFAKIGSKVVITGRNEDRVLKVSQKCESLSPFQFKPLTVICDLSIDEDVKQLVNKTIEKFGSIDCLVTAAGINNSDLLANISDSELLQKYDIVMRVDVRSKLLLCQLCSPYLAQTKGSIVNISSVNSIKPIDGFLVHAMSTAAVDMLTKSLALELGAKGVRVNSVK</sequence>
<organism evidence="2 3">
    <name type="scientific">Leptotrombidium deliense</name>
    <dbReference type="NCBI Taxonomy" id="299467"/>
    <lineage>
        <taxon>Eukaryota</taxon>
        <taxon>Metazoa</taxon>
        <taxon>Ecdysozoa</taxon>
        <taxon>Arthropoda</taxon>
        <taxon>Chelicerata</taxon>
        <taxon>Arachnida</taxon>
        <taxon>Acari</taxon>
        <taxon>Acariformes</taxon>
        <taxon>Trombidiformes</taxon>
        <taxon>Prostigmata</taxon>
        <taxon>Anystina</taxon>
        <taxon>Parasitengona</taxon>
        <taxon>Trombiculoidea</taxon>
        <taxon>Trombiculidae</taxon>
        <taxon>Leptotrombidium</taxon>
    </lineage>
</organism>
<dbReference type="PANTHER" id="PTHR43975:SF2">
    <property type="entry name" value="EG:BACR7A4.14 PROTEIN-RELATED"/>
    <property type="match status" value="1"/>
</dbReference>
<keyword evidence="3" id="KW-1185">Reference proteome</keyword>
<dbReference type="SUPFAM" id="SSF51735">
    <property type="entry name" value="NAD(P)-binding Rossmann-fold domains"/>
    <property type="match status" value="1"/>
</dbReference>
<evidence type="ECO:0000313" key="3">
    <source>
        <dbReference type="Proteomes" id="UP000288716"/>
    </source>
</evidence>
<dbReference type="Proteomes" id="UP000288716">
    <property type="component" value="Unassembled WGS sequence"/>
</dbReference>